<protein>
    <submittedName>
        <fullName evidence="1">Uncharacterized protein</fullName>
    </submittedName>
</protein>
<gene>
    <name evidence="1" type="ORF">RRG08_060752</name>
</gene>
<name>A0AAE1CXW0_9GAST</name>
<reference evidence="1" key="1">
    <citation type="journal article" date="2023" name="G3 (Bethesda)">
        <title>A reference genome for the long-term kleptoplast-retaining sea slug Elysia crispata morphotype clarki.</title>
        <authorList>
            <person name="Eastman K.E."/>
            <person name="Pendleton A.L."/>
            <person name="Shaikh M.A."/>
            <person name="Suttiyut T."/>
            <person name="Ogas R."/>
            <person name="Tomko P."/>
            <person name="Gavelis G."/>
            <person name="Widhalm J.R."/>
            <person name="Wisecaver J.H."/>
        </authorList>
    </citation>
    <scope>NUCLEOTIDE SEQUENCE</scope>
    <source>
        <strain evidence="1">ECLA1</strain>
    </source>
</reference>
<sequence>MNGLVSLCPGFAERVLCIPAFSGILEPESWSSTSQSPGVSSPFTSLDLVSPAAVYSQLFPGQEPGKFDPDCELYALHGELLGVKNRIFLCVKARADPG</sequence>
<dbReference type="Proteomes" id="UP001283361">
    <property type="component" value="Unassembled WGS sequence"/>
</dbReference>
<organism evidence="1 2">
    <name type="scientific">Elysia crispata</name>
    <name type="common">lettuce slug</name>
    <dbReference type="NCBI Taxonomy" id="231223"/>
    <lineage>
        <taxon>Eukaryota</taxon>
        <taxon>Metazoa</taxon>
        <taxon>Spiralia</taxon>
        <taxon>Lophotrochozoa</taxon>
        <taxon>Mollusca</taxon>
        <taxon>Gastropoda</taxon>
        <taxon>Heterobranchia</taxon>
        <taxon>Euthyneura</taxon>
        <taxon>Panpulmonata</taxon>
        <taxon>Sacoglossa</taxon>
        <taxon>Placobranchoidea</taxon>
        <taxon>Plakobranchidae</taxon>
        <taxon>Elysia</taxon>
    </lineage>
</organism>
<proteinExistence type="predicted"/>
<evidence type="ECO:0000313" key="1">
    <source>
        <dbReference type="EMBL" id="KAK3742803.1"/>
    </source>
</evidence>
<dbReference type="EMBL" id="JAWDGP010006341">
    <property type="protein sequence ID" value="KAK3742803.1"/>
    <property type="molecule type" value="Genomic_DNA"/>
</dbReference>
<evidence type="ECO:0000313" key="2">
    <source>
        <dbReference type="Proteomes" id="UP001283361"/>
    </source>
</evidence>
<keyword evidence="2" id="KW-1185">Reference proteome</keyword>
<accession>A0AAE1CXW0</accession>
<dbReference type="AlphaFoldDB" id="A0AAE1CXW0"/>
<comment type="caution">
    <text evidence="1">The sequence shown here is derived from an EMBL/GenBank/DDBJ whole genome shotgun (WGS) entry which is preliminary data.</text>
</comment>